<feature type="compositionally biased region" description="Basic and acidic residues" evidence="2">
    <location>
        <begin position="1196"/>
        <end position="1214"/>
    </location>
</feature>
<evidence type="ECO:0000313" key="5">
    <source>
        <dbReference type="Proteomes" id="UP000596902"/>
    </source>
</evidence>
<feature type="compositionally biased region" description="Basic residues" evidence="2">
    <location>
        <begin position="754"/>
        <end position="767"/>
    </location>
</feature>
<dbReference type="SUPFAM" id="SSF54928">
    <property type="entry name" value="RNA-binding domain, RBD"/>
    <property type="match status" value="1"/>
</dbReference>
<feature type="region of interest" description="Disordered" evidence="2">
    <location>
        <begin position="480"/>
        <end position="569"/>
    </location>
</feature>
<feature type="compositionally biased region" description="Polar residues" evidence="2">
    <location>
        <begin position="1008"/>
        <end position="1026"/>
    </location>
</feature>
<sequence>MSVSVHPVGTPPATDTSTPMTAGKQSALLTKSNNPVGDPVNDATRDPKFGPGTGQAFFSTGLGARAPRSLGDNCPPVITRSVQNPAVVAQAASYWQIKYKSQCLCILPSQGWTVEDLWDAEDIHVEGRKFCEEMLTFISRSTYYWTDRFARDWARAHPDRVDFTGLEMGNVYNTNDSLDIVDKIFIFGEPIDFPRVFLWHVAYILVGTWIEMNKAMDATLRTSLIPQTHAGEQKIASGETKPSSVLHSMSDRKKTKPSPAVEKLHLTTIMASGASDLPDTRLLPQRIPSQGPIQPGTHSGLMRSGNAGVVMGSPRVSPNLHVPPLVIPRANRNMGSGSYGQRDGWIENSNRTTYGAYPRQPSVTVPNMQSPSFLPPQMAMGQQIPHAMIPGLPPYVQMTPTGYGFQQPDLGMMSRAHINYQQGMMQNQPTNPAFPHYPNDQNISVGDMSNNMYHTNSMMYQHQDPRAPMPRRVNQRNAQDLFDPYSGNNPKFNGAPGYNSGPRKGGNNSFVPQPGRGRKVSNMSGRDAYSRSNADVSAKGPPGGPRNLDFNARRRLSEDDPTITGDSVSGCGHTWIGPKNLTVNELWIGDLPPDVREDEIIQLFKQTVDVTATVISLRSRLPQNGTHAFATFASCAEAKVALGITKLNPYLRGGRLTVTVPRRFFQKDTPSTSGYFDQSLTGKVTDHTNRDVTRTMTQQEEKTIRDADPDPTTANGKALYSPQDARSGLSKPPTETAIKDRPEMECTKLDMFRRQQKSPTKRNKGKGKRESPVKNISSVEKIPKTSEKMNTDDPTIIEEENFSTKFINTIIEPTKLEYIDGRTLGQELSFPVTAASPAVDQPVDAARELTLQLAENFEASDIEHDDEEFLTELKPDTSLSPMRMQSKISETTSDTVPITEICKITSVGMFNTLSKELSSRVVDDSLSEDEAKNDNSFHSAPEVQPESVQVEPQPGIEDKAITAKQVISESPLVAAKADVRDLQTLQTQRSITQFEKPASVPLKEVVTPQASGSEDSQERAMSTTSDTARKSALDSAATSTTTEVSPTDVSKKAGASQIQSLHPFAKNKFQAKKEREAKKKQQKKEDADRIAKAKAEKATSSNKHNEGLIVQPNAGSLEDFTESSTTRDAVTKLGVAHSSPNGDTTTGKKKSKKKAKAATSETGSTDREKKAKNEEETGKLDGIIKDSKEIPSITLKAEKAREHNTDPVKQESLDRSGAVWVAEPTSSRASPARPMTTKAQTSTKNMPAEVNDPPKLTYNQPTHITGPLVPQKDSNLGLALPSFAPNDHFHSQHSTPIQEHISRSSSPSTLVGDEDEMSPFVHSMPAPKLPKLAQLVSVSAEAPYPNTSMTTTPKKKKKKSKKNRNSASNMPNSTQPHISGNARGSAGLDEDYHTYDPFASQLSHIDAIRRAVTYDTSSYFARTNARIEKEAEERKEAGQSPKASRFCSTLKGDVANL</sequence>
<feature type="compositionally biased region" description="Basic and acidic residues" evidence="2">
    <location>
        <begin position="1071"/>
        <end position="1097"/>
    </location>
</feature>
<reference evidence="4" key="2">
    <citation type="submission" date="2020-08" db="EMBL/GenBank/DDBJ databases">
        <title>Draft Genome Sequence of Cumin Blight Pathogen Alternaria burnsii.</title>
        <authorList>
            <person name="Feng Z."/>
        </authorList>
    </citation>
    <scope>NUCLEOTIDE SEQUENCE</scope>
    <source>
        <strain evidence="4">CBS107.38</strain>
    </source>
</reference>
<feature type="compositionally biased region" description="Basic and acidic residues" evidence="2">
    <location>
        <begin position="781"/>
        <end position="791"/>
    </location>
</feature>
<feature type="region of interest" description="Disordered" evidence="2">
    <location>
        <begin position="1"/>
        <end position="52"/>
    </location>
</feature>
<dbReference type="InterPro" id="IPR000504">
    <property type="entry name" value="RRM_dom"/>
</dbReference>
<feature type="compositionally biased region" description="Basic residues" evidence="2">
    <location>
        <begin position="1147"/>
        <end position="1156"/>
    </location>
</feature>
<feature type="compositionally biased region" description="Basic and acidic residues" evidence="2">
    <location>
        <begin position="737"/>
        <end position="753"/>
    </location>
</feature>
<dbReference type="PROSITE" id="PS50102">
    <property type="entry name" value="RRM"/>
    <property type="match status" value="1"/>
</dbReference>
<feature type="region of interest" description="Disordered" evidence="2">
    <location>
        <begin position="275"/>
        <end position="299"/>
    </location>
</feature>
<dbReference type="SMART" id="SM00360">
    <property type="entry name" value="RRM"/>
    <property type="match status" value="1"/>
</dbReference>
<dbReference type="InterPro" id="IPR012677">
    <property type="entry name" value="Nucleotide-bd_a/b_plait_sf"/>
</dbReference>
<dbReference type="Proteomes" id="UP000596902">
    <property type="component" value="Unassembled WGS sequence"/>
</dbReference>
<feature type="region of interest" description="Disordered" evidence="2">
    <location>
        <begin position="687"/>
        <end position="791"/>
    </location>
</feature>
<dbReference type="InterPro" id="IPR035979">
    <property type="entry name" value="RBD_domain_sf"/>
</dbReference>
<dbReference type="Gene3D" id="3.30.70.330">
    <property type="match status" value="1"/>
</dbReference>
<feature type="compositionally biased region" description="Basic and acidic residues" evidence="2">
    <location>
        <begin position="924"/>
        <end position="935"/>
    </location>
</feature>
<feature type="region of interest" description="Disordered" evidence="2">
    <location>
        <begin position="1002"/>
        <end position="1325"/>
    </location>
</feature>
<organism evidence="4 5">
    <name type="scientific">Alternaria burnsii</name>
    <dbReference type="NCBI Taxonomy" id="1187904"/>
    <lineage>
        <taxon>Eukaryota</taxon>
        <taxon>Fungi</taxon>
        <taxon>Dikarya</taxon>
        <taxon>Ascomycota</taxon>
        <taxon>Pezizomycotina</taxon>
        <taxon>Dothideomycetes</taxon>
        <taxon>Pleosporomycetidae</taxon>
        <taxon>Pleosporales</taxon>
        <taxon>Pleosporineae</taxon>
        <taxon>Pleosporaceae</taxon>
        <taxon>Alternaria</taxon>
        <taxon>Alternaria sect. Alternaria</taxon>
    </lineage>
</organism>
<comment type="caution">
    <text evidence="4">The sequence shown here is derived from an EMBL/GenBank/DDBJ whole genome shotgun (WGS) entry which is preliminary data.</text>
</comment>
<evidence type="ECO:0000256" key="1">
    <source>
        <dbReference type="PROSITE-ProRule" id="PRU00176"/>
    </source>
</evidence>
<feature type="compositionally biased region" description="Polar residues" evidence="2">
    <location>
        <begin position="1292"/>
        <end position="1309"/>
    </location>
</feature>
<dbReference type="GO" id="GO:0003723">
    <property type="term" value="F:RNA binding"/>
    <property type="evidence" value="ECO:0007669"/>
    <property type="project" value="UniProtKB-UniRule"/>
</dbReference>
<feature type="compositionally biased region" description="Polar residues" evidence="2">
    <location>
        <begin position="13"/>
        <end position="35"/>
    </location>
</feature>
<name>A0A8H7EHR8_9PLEO</name>
<gene>
    <name evidence="4" type="ORF">GT037_005726</name>
</gene>
<feature type="domain" description="RRM" evidence="3">
    <location>
        <begin position="584"/>
        <end position="663"/>
    </location>
</feature>
<keyword evidence="5" id="KW-1185">Reference proteome</keyword>
<proteinExistence type="predicted"/>
<reference evidence="4" key="1">
    <citation type="submission" date="2020-01" db="EMBL/GenBank/DDBJ databases">
        <authorList>
            <person name="Feng Z.H.Z."/>
        </authorList>
    </citation>
    <scope>NUCLEOTIDE SEQUENCE</scope>
    <source>
        <strain evidence="4">CBS107.38</strain>
    </source>
</reference>
<evidence type="ECO:0000313" key="4">
    <source>
        <dbReference type="EMBL" id="KAF7676221.1"/>
    </source>
</evidence>
<evidence type="ECO:0000259" key="3">
    <source>
        <dbReference type="PROSITE" id="PS50102"/>
    </source>
</evidence>
<feature type="region of interest" description="Disordered" evidence="2">
    <location>
        <begin position="230"/>
        <end position="261"/>
    </location>
</feature>
<feature type="compositionally biased region" description="Basic and acidic residues" evidence="2">
    <location>
        <begin position="1164"/>
        <end position="1189"/>
    </location>
</feature>
<dbReference type="GeneID" id="62203951"/>
<dbReference type="EMBL" id="JAAABM010000007">
    <property type="protein sequence ID" value="KAF7676221.1"/>
    <property type="molecule type" value="Genomic_DNA"/>
</dbReference>
<evidence type="ECO:0000256" key="2">
    <source>
        <dbReference type="SAM" id="MobiDB-lite"/>
    </source>
</evidence>
<feature type="compositionally biased region" description="Basic residues" evidence="2">
    <location>
        <begin position="1353"/>
        <end position="1364"/>
    </location>
</feature>
<keyword evidence="1" id="KW-0694">RNA-binding</keyword>
<accession>A0A8H7EHR8</accession>
<feature type="region of interest" description="Disordered" evidence="2">
    <location>
        <begin position="924"/>
        <end position="952"/>
    </location>
</feature>
<protein>
    <recommendedName>
        <fullName evidence="3">RRM domain-containing protein</fullName>
    </recommendedName>
</protein>
<feature type="region of interest" description="Disordered" evidence="2">
    <location>
        <begin position="1339"/>
        <end position="1393"/>
    </location>
</feature>
<feature type="compositionally biased region" description="Basic and acidic residues" evidence="2">
    <location>
        <begin position="687"/>
        <end position="708"/>
    </location>
</feature>
<dbReference type="RefSeq" id="XP_038786462.1">
    <property type="nucleotide sequence ID" value="XM_038930773.1"/>
</dbReference>
<dbReference type="CDD" id="cd00590">
    <property type="entry name" value="RRM_SF"/>
    <property type="match status" value="1"/>
</dbReference>